<keyword evidence="1" id="KW-0812">Transmembrane</keyword>
<organism evidence="3 4">
    <name type="scientific">Paludisphaera mucosa</name>
    <dbReference type="NCBI Taxonomy" id="3030827"/>
    <lineage>
        <taxon>Bacteria</taxon>
        <taxon>Pseudomonadati</taxon>
        <taxon>Planctomycetota</taxon>
        <taxon>Planctomycetia</taxon>
        <taxon>Isosphaerales</taxon>
        <taxon>Isosphaeraceae</taxon>
        <taxon>Paludisphaera</taxon>
    </lineage>
</organism>
<protein>
    <recommendedName>
        <fullName evidence="5">Tetratricopeptide repeat protein</fullName>
    </recommendedName>
</protein>
<gene>
    <name evidence="3" type="ORF">PZE19_07410</name>
</gene>
<evidence type="ECO:0000313" key="4">
    <source>
        <dbReference type="Proteomes" id="UP001216907"/>
    </source>
</evidence>
<keyword evidence="1" id="KW-1133">Transmembrane helix</keyword>
<evidence type="ECO:0000313" key="3">
    <source>
        <dbReference type="EMBL" id="MDG3003590.1"/>
    </source>
</evidence>
<evidence type="ECO:0000256" key="1">
    <source>
        <dbReference type="SAM" id="Phobius"/>
    </source>
</evidence>
<dbReference type="SUPFAM" id="SSF48452">
    <property type="entry name" value="TPR-like"/>
    <property type="match status" value="1"/>
</dbReference>
<dbReference type="PROSITE" id="PS51257">
    <property type="entry name" value="PROKAR_LIPOPROTEIN"/>
    <property type="match status" value="1"/>
</dbReference>
<feature type="signal peptide" evidence="2">
    <location>
        <begin position="1"/>
        <end position="20"/>
    </location>
</feature>
<keyword evidence="4" id="KW-1185">Reference proteome</keyword>
<dbReference type="Gene3D" id="1.25.40.10">
    <property type="entry name" value="Tetratricopeptide repeat domain"/>
    <property type="match status" value="1"/>
</dbReference>
<comment type="caution">
    <text evidence="3">The sequence shown here is derived from an EMBL/GenBank/DDBJ whole genome shotgun (WGS) entry which is preliminary data.</text>
</comment>
<sequence>MRRAWILAAFVLASPPLLLACLWDRDTPADEAKGLPDVVAVLTGRFPRNPPLFYEMRLERVEKRLIEHPRDLAAYDDAGVACDRLGRGDEAIAWMERKRKLLDTWPDGAESREHTYRYHANLGTFLVHRWVRAGADRAKLDEVRSARDEIARAIAINPDAHFGRESYQLRFLDWLLTPPPLAGFEDLPNFLGIRDQVEVGAMDPAEARKAVLGLSGLIVLGNAWESIDVYNALKMALGQDTQGFSPERAGGRNSLAYYAWLRCKELIQDGRGSMIPDAPRGEALTAWIRRPDFVQLEDVHEAPYHDLRREADAWQEARTRFMTARLQQGRHPDDDPEFWTGYTEPPPPSLPAISPSVSHQQAMNWRILRAKFVLGGIGAVVLGLVLSPLWIRLFRRRRGKAATIPEL</sequence>
<feature type="chain" id="PRO_5046862737" description="Tetratricopeptide repeat protein" evidence="2">
    <location>
        <begin position="21"/>
        <end position="407"/>
    </location>
</feature>
<evidence type="ECO:0000256" key="2">
    <source>
        <dbReference type="SAM" id="SignalP"/>
    </source>
</evidence>
<proteinExistence type="predicted"/>
<keyword evidence="2" id="KW-0732">Signal</keyword>
<dbReference type="EMBL" id="JARRAG010000001">
    <property type="protein sequence ID" value="MDG3003590.1"/>
    <property type="molecule type" value="Genomic_DNA"/>
</dbReference>
<dbReference type="InterPro" id="IPR011990">
    <property type="entry name" value="TPR-like_helical_dom_sf"/>
</dbReference>
<reference evidence="3 4" key="1">
    <citation type="submission" date="2023-03" db="EMBL/GenBank/DDBJ databases">
        <title>Paludisphaera mucosa sp. nov. a novel planctomycete from northern fen.</title>
        <authorList>
            <person name="Ivanova A."/>
        </authorList>
    </citation>
    <scope>NUCLEOTIDE SEQUENCE [LARGE SCALE GENOMIC DNA]</scope>
    <source>
        <strain evidence="3 4">Pla2</strain>
    </source>
</reference>
<keyword evidence="1" id="KW-0472">Membrane</keyword>
<feature type="transmembrane region" description="Helical" evidence="1">
    <location>
        <begin position="372"/>
        <end position="391"/>
    </location>
</feature>
<dbReference type="Proteomes" id="UP001216907">
    <property type="component" value="Unassembled WGS sequence"/>
</dbReference>
<accession>A0ABT6F7Q2</accession>
<evidence type="ECO:0008006" key="5">
    <source>
        <dbReference type="Google" id="ProtNLM"/>
    </source>
</evidence>
<name>A0ABT6F7Q2_9BACT</name>
<dbReference type="RefSeq" id="WP_277859940.1">
    <property type="nucleotide sequence ID" value="NZ_JARRAG010000001.1"/>
</dbReference>